<keyword evidence="12" id="KW-0325">Glycoprotein</keyword>
<accession>A0A1E4TZS4</accession>
<dbReference type="GO" id="GO:0042973">
    <property type="term" value="F:glucan endo-1,3-beta-D-glucosidase activity"/>
    <property type="evidence" value="ECO:0007669"/>
    <property type="project" value="UniProtKB-EC"/>
</dbReference>
<comment type="function">
    <text evidence="16">Glucanases play a role in cell expansion during growth, in cell-cell fusion during mating, and in spore release during sporulation. This enzyme may be involved in beta-glucan degradation. Active on laminarin and lichenan.</text>
</comment>
<keyword evidence="20" id="KW-0326">Glycosidase</keyword>
<evidence type="ECO:0000256" key="12">
    <source>
        <dbReference type="ARBA" id="ARBA00023180"/>
    </source>
</evidence>
<evidence type="ECO:0000313" key="22">
    <source>
        <dbReference type="Proteomes" id="UP000094236"/>
    </source>
</evidence>
<keyword evidence="6" id="KW-1003">Cell membrane</keyword>
<dbReference type="AlphaFoldDB" id="A0A1E4TZS4"/>
<comment type="similarity">
    <text evidence="4 19">Belongs to the glycosyl hydrolase 17 family.</text>
</comment>
<dbReference type="PROSITE" id="PS00587">
    <property type="entry name" value="GLYCOSYL_HYDROL_F17"/>
    <property type="match status" value="1"/>
</dbReference>
<dbReference type="STRING" id="669874.A0A1E4TZS4"/>
<keyword evidence="11" id="KW-0472">Membrane</keyword>
<evidence type="ECO:0000256" key="5">
    <source>
        <dbReference type="ARBA" id="ARBA00012780"/>
    </source>
</evidence>
<dbReference type="Gene3D" id="3.20.20.80">
    <property type="entry name" value="Glycosidases"/>
    <property type="match status" value="2"/>
</dbReference>
<evidence type="ECO:0000313" key="21">
    <source>
        <dbReference type="EMBL" id="ODV97246.1"/>
    </source>
</evidence>
<comment type="subcellular location">
    <subcellularLocation>
        <location evidence="3">Cell membrane</location>
        <topology evidence="3">Single-pass type II membrane protein</topology>
    </subcellularLocation>
    <subcellularLocation>
        <location evidence="2">Secreted</location>
        <location evidence="2">Cell wall</location>
    </subcellularLocation>
</comment>
<evidence type="ECO:0000256" key="16">
    <source>
        <dbReference type="ARBA" id="ARBA00037649"/>
    </source>
</evidence>
<evidence type="ECO:0000256" key="1">
    <source>
        <dbReference type="ARBA" id="ARBA00000382"/>
    </source>
</evidence>
<name>A0A1E4TZS4_PACTA</name>
<dbReference type="Proteomes" id="UP000094236">
    <property type="component" value="Unassembled WGS sequence"/>
</dbReference>
<dbReference type="EMBL" id="KV454012">
    <property type="protein sequence ID" value="ODV97246.1"/>
    <property type="molecule type" value="Genomic_DNA"/>
</dbReference>
<dbReference type="InterPro" id="IPR000490">
    <property type="entry name" value="Glyco_hydro_17"/>
</dbReference>
<evidence type="ECO:0000256" key="17">
    <source>
        <dbReference type="ARBA" id="ARBA00042373"/>
    </source>
</evidence>
<evidence type="ECO:0000256" key="15">
    <source>
        <dbReference type="ARBA" id="ARBA00023326"/>
    </source>
</evidence>
<dbReference type="Pfam" id="PF00332">
    <property type="entry name" value="Glyco_hydro_17"/>
    <property type="match status" value="1"/>
</dbReference>
<dbReference type="GO" id="GO:0000272">
    <property type="term" value="P:polysaccharide catabolic process"/>
    <property type="evidence" value="ECO:0007669"/>
    <property type="project" value="UniProtKB-KW"/>
</dbReference>
<gene>
    <name evidence="21" type="ORF">PACTADRAFT_74789</name>
</gene>
<evidence type="ECO:0000256" key="20">
    <source>
        <dbReference type="RuleBase" id="RU004336"/>
    </source>
</evidence>
<reference evidence="22" key="1">
    <citation type="submission" date="2016-05" db="EMBL/GenBank/DDBJ databases">
        <title>Comparative genomics of biotechnologically important yeasts.</title>
        <authorList>
            <consortium name="DOE Joint Genome Institute"/>
            <person name="Riley R."/>
            <person name="Haridas S."/>
            <person name="Wolfe K.H."/>
            <person name="Lopes M.R."/>
            <person name="Hittinger C.T."/>
            <person name="Goker M."/>
            <person name="Salamov A."/>
            <person name="Wisecaver J."/>
            <person name="Long T.M."/>
            <person name="Aerts A.L."/>
            <person name="Barry K."/>
            <person name="Choi C."/>
            <person name="Clum A."/>
            <person name="Coughlan A.Y."/>
            <person name="Deshpande S."/>
            <person name="Douglass A.P."/>
            <person name="Hanson S.J."/>
            <person name="Klenk H.-P."/>
            <person name="Labutti K."/>
            <person name="Lapidus A."/>
            <person name="Lindquist E."/>
            <person name="Lipzen A."/>
            <person name="Meier-Kolthoff J.P."/>
            <person name="Ohm R.A."/>
            <person name="Otillar R.P."/>
            <person name="Pangilinan J."/>
            <person name="Peng Y."/>
            <person name="Rokas A."/>
            <person name="Rosa C.A."/>
            <person name="Scheuner C."/>
            <person name="Sibirny A.A."/>
            <person name="Slot J.C."/>
            <person name="Stielow J.B."/>
            <person name="Sun H."/>
            <person name="Kurtzman C.P."/>
            <person name="Blackwell M."/>
            <person name="Grigoriev I.V."/>
            <person name="Jeffries T.W."/>
        </authorList>
    </citation>
    <scope>NUCLEOTIDE SEQUENCE [LARGE SCALE GENOMIC DNA]</scope>
    <source>
        <strain evidence="22">NRRL Y-2460</strain>
    </source>
</reference>
<dbReference type="GO" id="GO:0005576">
    <property type="term" value="C:extracellular region"/>
    <property type="evidence" value="ECO:0007669"/>
    <property type="project" value="TreeGrafter"/>
</dbReference>
<evidence type="ECO:0000256" key="18">
    <source>
        <dbReference type="ARBA" id="ARBA00043078"/>
    </source>
</evidence>
<dbReference type="GO" id="GO:0005886">
    <property type="term" value="C:plasma membrane"/>
    <property type="evidence" value="ECO:0007669"/>
    <property type="project" value="UniProtKB-SubCell"/>
</dbReference>
<evidence type="ECO:0000256" key="2">
    <source>
        <dbReference type="ARBA" id="ARBA00004191"/>
    </source>
</evidence>
<keyword evidence="9" id="KW-0732">Signal</keyword>
<evidence type="ECO:0000256" key="4">
    <source>
        <dbReference type="ARBA" id="ARBA00008773"/>
    </source>
</evidence>
<dbReference type="PANTHER" id="PTHR16631">
    <property type="entry name" value="GLUCAN 1,3-BETA-GLUCOSIDASE"/>
    <property type="match status" value="1"/>
</dbReference>
<evidence type="ECO:0000256" key="7">
    <source>
        <dbReference type="ARBA" id="ARBA00022512"/>
    </source>
</evidence>
<dbReference type="InterPro" id="IPR017853">
    <property type="entry name" value="GH"/>
</dbReference>
<dbReference type="OrthoDB" id="68336at2759"/>
<proteinExistence type="inferred from homology"/>
<dbReference type="GO" id="GO:0071555">
    <property type="term" value="P:cell wall organization"/>
    <property type="evidence" value="ECO:0007669"/>
    <property type="project" value="UniProtKB-KW"/>
</dbReference>
<evidence type="ECO:0000256" key="10">
    <source>
        <dbReference type="ARBA" id="ARBA00022801"/>
    </source>
</evidence>
<dbReference type="InterPro" id="IPR050732">
    <property type="entry name" value="Beta-glucan_modifiers"/>
</dbReference>
<keyword evidence="15" id="KW-0624">Polysaccharide degradation</keyword>
<evidence type="ECO:0000256" key="13">
    <source>
        <dbReference type="ARBA" id="ARBA00023277"/>
    </source>
</evidence>
<keyword evidence="14" id="KW-0961">Cell wall biogenesis/degradation</keyword>
<evidence type="ECO:0000256" key="14">
    <source>
        <dbReference type="ARBA" id="ARBA00023316"/>
    </source>
</evidence>
<evidence type="ECO:0000256" key="19">
    <source>
        <dbReference type="RuleBase" id="RU004335"/>
    </source>
</evidence>
<keyword evidence="7" id="KW-0134">Cell wall</keyword>
<protein>
    <recommendedName>
        <fullName evidence="5">glucan endo-1,3-beta-D-glucosidase</fullName>
        <ecNumber evidence="5">3.2.1.39</ecNumber>
    </recommendedName>
    <alternativeName>
        <fullName evidence="18">Endo-1,3-beta-glucanase btgC</fullName>
    </alternativeName>
    <alternativeName>
        <fullName evidence="17">Laminarinase btgC</fullName>
    </alternativeName>
</protein>
<evidence type="ECO:0000256" key="8">
    <source>
        <dbReference type="ARBA" id="ARBA00022525"/>
    </source>
</evidence>
<evidence type="ECO:0000256" key="3">
    <source>
        <dbReference type="ARBA" id="ARBA00004401"/>
    </source>
</evidence>
<comment type="catalytic activity">
    <reaction evidence="1">
        <text>Hydrolysis of (1-&gt;3)-beta-D-glucosidic linkages in (1-&gt;3)-beta-D-glucans.</text>
        <dbReference type="EC" id="3.2.1.39"/>
    </reaction>
</comment>
<dbReference type="SUPFAM" id="SSF51445">
    <property type="entry name" value="(Trans)glycosidases"/>
    <property type="match status" value="1"/>
</dbReference>
<dbReference type="GO" id="GO:0009277">
    <property type="term" value="C:fungal-type cell wall"/>
    <property type="evidence" value="ECO:0007669"/>
    <property type="project" value="TreeGrafter"/>
</dbReference>
<keyword evidence="10 20" id="KW-0378">Hydrolase</keyword>
<keyword evidence="8" id="KW-0964">Secreted</keyword>
<dbReference type="EC" id="3.2.1.39" evidence="5"/>
<keyword evidence="22" id="KW-1185">Reference proteome</keyword>
<evidence type="ECO:0000256" key="9">
    <source>
        <dbReference type="ARBA" id="ARBA00022729"/>
    </source>
</evidence>
<organism evidence="21 22">
    <name type="scientific">Pachysolen tannophilus NRRL Y-2460</name>
    <dbReference type="NCBI Taxonomy" id="669874"/>
    <lineage>
        <taxon>Eukaryota</taxon>
        <taxon>Fungi</taxon>
        <taxon>Dikarya</taxon>
        <taxon>Ascomycota</taxon>
        <taxon>Saccharomycotina</taxon>
        <taxon>Pichiomycetes</taxon>
        <taxon>Pachysolenaceae</taxon>
        <taxon>Pachysolen</taxon>
    </lineage>
</organism>
<evidence type="ECO:0000256" key="11">
    <source>
        <dbReference type="ARBA" id="ARBA00023136"/>
    </source>
</evidence>
<sequence>MKYFERLSPNSKAAALDELISKYDYVKGEFNFQYRNSSQPASKIDRKAPHRSNAKSSRGRVLYNTFEGINEKYKKDKEIEALMNNSALQNVFYGIDYAPRGVIAPICGASLHEIMLDLAVLSRVTTRIRTYGMQCDQPNFVLDALLELGLNMTLSMGVWIGADENLNSAQLSVMEDVLRSYPRRLFDSVMIGNEVLFRQEKSSNDLVNYITKTKEILNRIGYTDLPVGTSEIGSKIDSMVLQSSDIIGANVHPFFGGDDVKVATKWTLDFLHNQIAAKSGNKNIFVSEVGWPSGGGKYINSVADRESLEYFINNWVCEVNKKDIEWYWFEAFDEPWKKIYDTPSTQWEAQWGIFTSDRVLKITLPDCNDYANSTAVN</sequence>
<dbReference type="PANTHER" id="PTHR16631:SF17">
    <property type="entry name" value="GLUCAN ENDO-1,3-BETA-GLUCOSIDASE BTGC"/>
    <property type="match status" value="1"/>
</dbReference>
<evidence type="ECO:0000256" key="6">
    <source>
        <dbReference type="ARBA" id="ARBA00022475"/>
    </source>
</evidence>
<dbReference type="GO" id="GO:0009986">
    <property type="term" value="C:cell surface"/>
    <property type="evidence" value="ECO:0007669"/>
    <property type="project" value="TreeGrafter"/>
</dbReference>
<keyword evidence="13" id="KW-0119">Carbohydrate metabolism</keyword>